<evidence type="ECO:0000256" key="2">
    <source>
        <dbReference type="ARBA" id="ARBA00022527"/>
    </source>
</evidence>
<sequence>MKSDYFQYCVADRLFYDAPENRMADRAAYSRPPAPADGQWATSEDHPWVHYRRQGAGLPAQGWKIHVSARLESAQKTLDITSDYCIEKGISFKFLIHETAFLWRNAKYADRSASGKFITVYPSSDEELHAALDELTQRLHGLGGPYILSDLRWNDGPLYLRYGGFTRRYVRDEQGEPVPAIEDPQGRLCPDLRRPVFSCPDWVRPPEFLRPLVEERRSGHPPEAFPYVITSALHHSNGGGVYLAHARTGGAQVVVKEARPHAALDPLGRDAVARLRHEHDILARLADVEEVIGVRGRFTAWEHEFLVQEYAAGGTLSREMVRRHPLIHPDPDDTGNADYTRWVLGVTDQVERAVARLHDRGVAFGDLHTRNVLLRDDGRIALGDFELATAGGDRPHTAMGAPGFTPPDRRGAYAADRYALGCLKIALFLPLTTLLSLDTGRARALVETIGRLFDVPADWGGNVLADLDLGPAPWAGTARQMARSSALISGALISGAARRPAPRDGGPEARGGPDWPAIEASIARAIRASAAPERTDRLFPGDIAQFTVSGLGLAHGAAGVLYALSVAGHGRPTDPEEWAVWTGWLLRRVREHRRPHRLGFFDGLHGIAYALEEIGLREDALDILEAADRHERGAVMPDSLAAGSSGTALNRVHFSRRLGDRGLLDAAVEDAQRIADGYAEGGEPSGRGPAGLLRGPSGHALLFIHLHRETGDSGYLDLAQRALERDLRSCVHRATDDTLSVHDGRRTLPYLADGSAGIGLVLGEFLRHRDSEVFATALDRIRRAAQPAFCVLPALFQGAAGLLGFLAHLRYPGENDERLEEQIGLRRDRLRWHMVGLRGEIAVPGDQLLRLSMDLATGAAGVLLGLAAVRDDRLPVLPFVSRSADSAPGGRRHREPRPEADDEGGTRPHPTRER</sequence>
<keyword evidence="10" id="KW-1185">Reference proteome</keyword>
<name>A0A7W9YG09_9ACTN</name>
<dbReference type="Pfam" id="PF25816">
    <property type="entry name" value="RamC_N"/>
    <property type="match status" value="1"/>
</dbReference>
<dbReference type="SMART" id="SM00220">
    <property type="entry name" value="S_TKc"/>
    <property type="match status" value="1"/>
</dbReference>
<proteinExistence type="predicted"/>
<keyword evidence="5" id="KW-0418">Kinase</keyword>
<comment type="caution">
    <text evidence="9">The sequence shown here is derived from an EMBL/GenBank/DDBJ whole genome shotgun (WGS) entry which is preliminary data.</text>
</comment>
<evidence type="ECO:0000259" key="8">
    <source>
        <dbReference type="PROSITE" id="PS50011"/>
    </source>
</evidence>
<dbReference type="Proteomes" id="UP000546642">
    <property type="component" value="Unassembled WGS sequence"/>
</dbReference>
<dbReference type="CDD" id="cd04791">
    <property type="entry name" value="LanC_SerThrkinase"/>
    <property type="match status" value="1"/>
</dbReference>
<feature type="domain" description="Protein kinase" evidence="8">
    <location>
        <begin position="227"/>
        <end position="518"/>
    </location>
</feature>
<evidence type="ECO:0000256" key="6">
    <source>
        <dbReference type="ARBA" id="ARBA00022840"/>
    </source>
</evidence>
<dbReference type="GO" id="GO:0005524">
    <property type="term" value="F:ATP binding"/>
    <property type="evidence" value="ECO:0007669"/>
    <property type="project" value="UniProtKB-KW"/>
</dbReference>
<dbReference type="GO" id="GO:0005975">
    <property type="term" value="P:carbohydrate metabolic process"/>
    <property type="evidence" value="ECO:0007669"/>
    <property type="project" value="InterPro"/>
</dbReference>
<dbReference type="InterPro" id="IPR057929">
    <property type="entry name" value="RamC_N"/>
</dbReference>
<evidence type="ECO:0000256" key="5">
    <source>
        <dbReference type="ARBA" id="ARBA00022777"/>
    </source>
</evidence>
<dbReference type="GO" id="GO:0004674">
    <property type="term" value="F:protein serine/threonine kinase activity"/>
    <property type="evidence" value="ECO:0007669"/>
    <property type="project" value="UniProtKB-KW"/>
</dbReference>
<dbReference type="Pfam" id="PF00069">
    <property type="entry name" value="Pkinase"/>
    <property type="match status" value="1"/>
</dbReference>
<reference evidence="9 10" key="1">
    <citation type="submission" date="2020-08" db="EMBL/GenBank/DDBJ databases">
        <title>Sequencing the genomes of 1000 actinobacteria strains.</title>
        <authorList>
            <person name="Klenk H.-P."/>
        </authorList>
    </citation>
    <scope>NUCLEOTIDE SEQUENCE [LARGE SCALE GENOMIC DNA]</scope>
    <source>
        <strain evidence="9 10">DSM 46659</strain>
    </source>
</reference>
<dbReference type="InterPro" id="IPR012341">
    <property type="entry name" value="6hp_glycosidase-like_sf"/>
</dbReference>
<dbReference type="InterPro" id="IPR007822">
    <property type="entry name" value="LANC-like"/>
</dbReference>
<dbReference type="EC" id="2.7.11.1" evidence="1"/>
<dbReference type="Gene3D" id="1.10.510.10">
    <property type="entry name" value="Transferase(Phosphotransferase) domain 1"/>
    <property type="match status" value="1"/>
</dbReference>
<dbReference type="SUPFAM" id="SSF56112">
    <property type="entry name" value="Protein kinase-like (PK-like)"/>
    <property type="match status" value="1"/>
</dbReference>
<dbReference type="InterPro" id="IPR058053">
    <property type="entry name" value="RamC_C"/>
</dbReference>
<dbReference type="SUPFAM" id="SSF158745">
    <property type="entry name" value="LanC-like"/>
    <property type="match status" value="1"/>
</dbReference>
<keyword evidence="4" id="KW-0547">Nucleotide-binding</keyword>
<dbReference type="AlphaFoldDB" id="A0A7W9YG09"/>
<protein>
    <recommendedName>
        <fullName evidence="1">non-specific serine/threonine protein kinase</fullName>
        <ecNumber evidence="1">2.7.11.1</ecNumber>
    </recommendedName>
</protein>
<evidence type="ECO:0000256" key="4">
    <source>
        <dbReference type="ARBA" id="ARBA00022741"/>
    </source>
</evidence>
<dbReference type="SMART" id="SM01260">
    <property type="entry name" value="LANC_like"/>
    <property type="match status" value="1"/>
</dbReference>
<keyword evidence="3" id="KW-0808">Transferase</keyword>
<dbReference type="NCBIfam" id="NF038151">
    <property type="entry name" value="lanthi_synth_III"/>
    <property type="match status" value="1"/>
</dbReference>
<gene>
    <name evidence="9" type="ORF">HNR23_001550</name>
</gene>
<dbReference type="InterPro" id="IPR011009">
    <property type="entry name" value="Kinase-like_dom_sf"/>
</dbReference>
<keyword evidence="2" id="KW-0723">Serine/threonine-protein kinase</keyword>
<evidence type="ECO:0000313" key="9">
    <source>
        <dbReference type="EMBL" id="MBB6171490.1"/>
    </source>
</evidence>
<organism evidence="9 10">
    <name type="scientific">Nocardiopsis mwathae</name>
    <dbReference type="NCBI Taxonomy" id="1472723"/>
    <lineage>
        <taxon>Bacteria</taxon>
        <taxon>Bacillati</taxon>
        <taxon>Actinomycetota</taxon>
        <taxon>Actinomycetes</taxon>
        <taxon>Streptosporangiales</taxon>
        <taxon>Nocardiopsidaceae</taxon>
        <taxon>Nocardiopsis</taxon>
    </lineage>
</organism>
<evidence type="ECO:0000256" key="7">
    <source>
        <dbReference type="SAM" id="MobiDB-lite"/>
    </source>
</evidence>
<evidence type="ECO:0000256" key="3">
    <source>
        <dbReference type="ARBA" id="ARBA00022679"/>
    </source>
</evidence>
<keyword evidence="6" id="KW-0067">ATP-binding</keyword>
<feature type="region of interest" description="Disordered" evidence="7">
    <location>
        <begin position="880"/>
        <end position="914"/>
    </location>
</feature>
<accession>A0A7W9YG09</accession>
<dbReference type="Gene3D" id="1.50.10.10">
    <property type="match status" value="1"/>
</dbReference>
<dbReference type="PANTHER" id="PTHR43289">
    <property type="entry name" value="MITOGEN-ACTIVATED PROTEIN KINASE KINASE KINASE 20-RELATED"/>
    <property type="match status" value="1"/>
</dbReference>
<dbReference type="GO" id="GO:0031179">
    <property type="term" value="P:peptide modification"/>
    <property type="evidence" value="ECO:0007669"/>
    <property type="project" value="InterPro"/>
</dbReference>
<dbReference type="EMBL" id="JACHDS010000001">
    <property type="protein sequence ID" value="MBB6171490.1"/>
    <property type="molecule type" value="Genomic_DNA"/>
</dbReference>
<evidence type="ECO:0000256" key="1">
    <source>
        <dbReference type="ARBA" id="ARBA00012513"/>
    </source>
</evidence>
<dbReference type="InterPro" id="IPR000719">
    <property type="entry name" value="Prot_kinase_dom"/>
</dbReference>
<dbReference type="RefSeq" id="WP_184074752.1">
    <property type="nucleotide sequence ID" value="NZ_JACHDS010000001.1"/>
</dbReference>
<dbReference type="PROSITE" id="PS50011">
    <property type="entry name" value="PROTEIN_KINASE_DOM"/>
    <property type="match status" value="1"/>
</dbReference>
<dbReference type="InterPro" id="IPR053524">
    <property type="entry name" value="Aerial_hyphae_peptide-synth"/>
</dbReference>
<dbReference type="PANTHER" id="PTHR43289:SF6">
    <property type="entry name" value="SERINE_THREONINE-PROTEIN KINASE NEKL-3"/>
    <property type="match status" value="1"/>
</dbReference>
<feature type="compositionally biased region" description="Basic and acidic residues" evidence="7">
    <location>
        <begin position="896"/>
        <end position="914"/>
    </location>
</feature>
<evidence type="ECO:0000313" key="10">
    <source>
        <dbReference type="Proteomes" id="UP000546642"/>
    </source>
</evidence>